<feature type="compositionally biased region" description="Pro residues" evidence="1">
    <location>
        <begin position="224"/>
        <end position="261"/>
    </location>
</feature>
<feature type="region of interest" description="Disordered" evidence="1">
    <location>
        <begin position="1"/>
        <end position="29"/>
    </location>
</feature>
<feature type="compositionally biased region" description="Pro residues" evidence="1">
    <location>
        <begin position="188"/>
        <end position="212"/>
    </location>
</feature>
<evidence type="ECO:0000313" key="3">
    <source>
        <dbReference type="Proteomes" id="UP000008065"/>
    </source>
</evidence>
<protein>
    <submittedName>
        <fullName evidence="2">Uncharacterized protein</fullName>
    </submittedName>
</protein>
<dbReference type="RefSeq" id="XP_009852769.1">
    <property type="nucleotide sequence ID" value="XM_009854467.1"/>
</dbReference>
<evidence type="ECO:0000256" key="1">
    <source>
        <dbReference type="SAM" id="MobiDB-lite"/>
    </source>
</evidence>
<feature type="region of interest" description="Disordered" evidence="1">
    <location>
        <begin position="183"/>
        <end position="261"/>
    </location>
</feature>
<dbReference type="OrthoDB" id="4585118at2759"/>
<dbReference type="HOGENOM" id="CLU_1073980_0_0_1"/>
<name>F8MSQ0_NEUT8</name>
<sequence length="261" mass="29033">MNANNNNNHHHHNHHHHHHHHNRNHNRLRDRRRNRGRVANPAGVEDRASPLAAGHHVENRGLVDHENRAPAAPADIRHVEGWGQVDFGNRVLARPVPENDYDAATFNQSITAEGEADIIRPLITLAVRQMGPSCLFWVSAGPMQAADGPTWIADHHVKAHGDQTLARMTVALAVHKWGRGAQISLTARPPPPAPDVPPPPAPQPHYPAPPVAPDAAPHHGEYYYPPPQEEYYHPPPQEEYFPPPHHYPDPYAAPAPAPYQP</sequence>
<evidence type="ECO:0000313" key="2">
    <source>
        <dbReference type="EMBL" id="EGO55936.1"/>
    </source>
</evidence>
<proteinExistence type="predicted"/>
<dbReference type="Proteomes" id="UP000008065">
    <property type="component" value="Unassembled WGS sequence"/>
</dbReference>
<dbReference type="EMBL" id="GL891306">
    <property type="protein sequence ID" value="EGO55936.1"/>
    <property type="molecule type" value="Genomic_DNA"/>
</dbReference>
<keyword evidence="3" id="KW-1185">Reference proteome</keyword>
<gene>
    <name evidence="2" type="ORF">NEUTE1DRAFT_47180</name>
</gene>
<dbReference type="KEGG" id="nte:NEUTE1DRAFT47180"/>
<accession>F8MSQ0</accession>
<organism evidence="2 3">
    <name type="scientific">Neurospora tetrasperma (strain FGSC 2508 / ATCC MYA-4615 / P0657)</name>
    <dbReference type="NCBI Taxonomy" id="510951"/>
    <lineage>
        <taxon>Eukaryota</taxon>
        <taxon>Fungi</taxon>
        <taxon>Dikarya</taxon>
        <taxon>Ascomycota</taxon>
        <taxon>Pezizomycotina</taxon>
        <taxon>Sordariomycetes</taxon>
        <taxon>Sordariomycetidae</taxon>
        <taxon>Sordariales</taxon>
        <taxon>Sordariaceae</taxon>
        <taxon>Neurospora</taxon>
    </lineage>
</organism>
<dbReference type="AlphaFoldDB" id="F8MSQ0"/>
<reference evidence="3" key="1">
    <citation type="journal article" date="2011" name="Genetics">
        <title>Massive changes in genome architecture accompany the transition to self-fertility in the filamentous fungus Neurospora tetrasperma.</title>
        <authorList>
            <person name="Ellison C.E."/>
            <person name="Stajich J.E."/>
            <person name="Jacobson D.J."/>
            <person name="Natvig D.O."/>
            <person name="Lapidus A."/>
            <person name="Foster B."/>
            <person name="Aerts A."/>
            <person name="Riley R."/>
            <person name="Lindquist E.A."/>
            <person name="Grigoriev I.V."/>
            <person name="Taylor J.W."/>
        </authorList>
    </citation>
    <scope>NUCLEOTIDE SEQUENCE [LARGE SCALE GENOMIC DNA]</scope>
    <source>
        <strain evidence="3">FGSC 2508 / P0657</strain>
    </source>
</reference>
<dbReference type="GeneID" id="20828079"/>
<dbReference type="VEuPathDB" id="FungiDB:NEUTE1DRAFT_47180"/>
<feature type="compositionally biased region" description="Basic residues" evidence="1">
    <location>
        <begin position="8"/>
        <end position="29"/>
    </location>
</feature>